<keyword evidence="4 8" id="KW-0812">Transmembrane</keyword>
<dbReference type="AlphaFoldDB" id="A0A238WXM0"/>
<dbReference type="InterPro" id="IPR036942">
    <property type="entry name" value="Beta-barrel_TonB_sf"/>
</dbReference>
<comment type="subcellular location">
    <subcellularLocation>
        <location evidence="1 8">Cell outer membrane</location>
        <topology evidence="1 8">Multi-pass membrane protein</topology>
    </subcellularLocation>
</comment>
<dbReference type="Gene3D" id="2.60.40.1120">
    <property type="entry name" value="Carboxypeptidase-like, regulatory domain"/>
    <property type="match status" value="1"/>
</dbReference>
<evidence type="ECO:0000256" key="2">
    <source>
        <dbReference type="ARBA" id="ARBA00022448"/>
    </source>
</evidence>
<dbReference type="SUPFAM" id="SSF56935">
    <property type="entry name" value="Porins"/>
    <property type="match status" value="1"/>
</dbReference>
<dbReference type="Pfam" id="PF07715">
    <property type="entry name" value="Plug"/>
    <property type="match status" value="1"/>
</dbReference>
<evidence type="ECO:0000256" key="6">
    <source>
        <dbReference type="ARBA" id="ARBA00023136"/>
    </source>
</evidence>
<reference evidence="14 15" key="1">
    <citation type="submission" date="2017-06" db="EMBL/GenBank/DDBJ databases">
        <authorList>
            <person name="Kim H.J."/>
            <person name="Triplett B.A."/>
        </authorList>
    </citation>
    <scope>NUCLEOTIDE SEQUENCE [LARGE SCALE GENOMIC DNA]</scope>
    <source>
        <strain evidence="14 15">DSM 29150</strain>
    </source>
</reference>
<dbReference type="PROSITE" id="PS52016">
    <property type="entry name" value="TONB_DEPENDENT_REC_3"/>
    <property type="match status" value="1"/>
</dbReference>
<dbReference type="NCBIfam" id="TIGR04056">
    <property type="entry name" value="OMP_RagA_SusC"/>
    <property type="match status" value="1"/>
</dbReference>
<keyword evidence="6 8" id="KW-0472">Membrane</keyword>
<evidence type="ECO:0000256" key="1">
    <source>
        <dbReference type="ARBA" id="ARBA00004571"/>
    </source>
</evidence>
<evidence type="ECO:0000259" key="12">
    <source>
        <dbReference type="Pfam" id="PF00593"/>
    </source>
</evidence>
<feature type="region of interest" description="Disordered" evidence="10">
    <location>
        <begin position="915"/>
        <end position="937"/>
    </location>
</feature>
<dbReference type="Gene3D" id="2.170.130.10">
    <property type="entry name" value="TonB-dependent receptor, plug domain"/>
    <property type="match status" value="1"/>
</dbReference>
<proteinExistence type="inferred from homology"/>
<dbReference type="Gene3D" id="2.40.170.20">
    <property type="entry name" value="TonB-dependent receptor, beta-barrel domain"/>
    <property type="match status" value="1"/>
</dbReference>
<dbReference type="InterPro" id="IPR000531">
    <property type="entry name" value="Beta-barrel_TonB"/>
</dbReference>
<dbReference type="InterPro" id="IPR008969">
    <property type="entry name" value="CarboxyPept-like_regulatory"/>
</dbReference>
<keyword evidence="11" id="KW-0732">Signal</keyword>
<evidence type="ECO:0000256" key="5">
    <source>
        <dbReference type="ARBA" id="ARBA00023077"/>
    </source>
</evidence>
<dbReference type="OrthoDB" id="9768177at2"/>
<keyword evidence="2 8" id="KW-0813">Transport</keyword>
<gene>
    <name evidence="14" type="ORF">SAMN06265371_104173</name>
</gene>
<organism evidence="14 15">
    <name type="scientific">Lutibacter agarilyticus</name>
    <dbReference type="NCBI Taxonomy" id="1109740"/>
    <lineage>
        <taxon>Bacteria</taxon>
        <taxon>Pseudomonadati</taxon>
        <taxon>Bacteroidota</taxon>
        <taxon>Flavobacteriia</taxon>
        <taxon>Flavobacteriales</taxon>
        <taxon>Flavobacteriaceae</taxon>
        <taxon>Lutibacter</taxon>
    </lineage>
</organism>
<dbReference type="InterPro" id="IPR023997">
    <property type="entry name" value="TonB-dep_OMP_SusC/RagA_CS"/>
</dbReference>
<keyword evidence="7 8" id="KW-0998">Cell outer membrane</keyword>
<dbReference type="Pfam" id="PF00593">
    <property type="entry name" value="TonB_dep_Rec_b-barrel"/>
    <property type="match status" value="1"/>
</dbReference>
<accession>A0A238WXM0</accession>
<dbReference type="Pfam" id="PF13715">
    <property type="entry name" value="CarbopepD_reg_2"/>
    <property type="match status" value="1"/>
</dbReference>
<dbReference type="InterPro" id="IPR012910">
    <property type="entry name" value="Plug_dom"/>
</dbReference>
<dbReference type="SUPFAM" id="SSF49464">
    <property type="entry name" value="Carboxypeptidase regulatory domain-like"/>
    <property type="match status" value="1"/>
</dbReference>
<dbReference type="InterPro" id="IPR023996">
    <property type="entry name" value="TonB-dep_OMP_SusC/RagA"/>
</dbReference>
<keyword evidence="15" id="KW-1185">Reference proteome</keyword>
<keyword evidence="3 8" id="KW-1134">Transmembrane beta strand</keyword>
<evidence type="ECO:0000256" key="4">
    <source>
        <dbReference type="ARBA" id="ARBA00022692"/>
    </source>
</evidence>
<feature type="domain" description="TonB-dependent receptor plug" evidence="13">
    <location>
        <begin position="116"/>
        <end position="222"/>
    </location>
</feature>
<comment type="similarity">
    <text evidence="8 9">Belongs to the TonB-dependent receptor family.</text>
</comment>
<dbReference type="RefSeq" id="WP_089381286.1">
    <property type="nucleotide sequence ID" value="NZ_FZNT01000004.1"/>
</dbReference>
<dbReference type="GO" id="GO:0009279">
    <property type="term" value="C:cell outer membrane"/>
    <property type="evidence" value="ECO:0007669"/>
    <property type="project" value="UniProtKB-SubCell"/>
</dbReference>
<dbReference type="EMBL" id="FZNT01000004">
    <property type="protein sequence ID" value="SNR51395.1"/>
    <property type="molecule type" value="Genomic_DNA"/>
</dbReference>
<evidence type="ECO:0000256" key="9">
    <source>
        <dbReference type="RuleBase" id="RU003357"/>
    </source>
</evidence>
<evidence type="ECO:0000259" key="13">
    <source>
        <dbReference type="Pfam" id="PF07715"/>
    </source>
</evidence>
<feature type="signal peptide" evidence="11">
    <location>
        <begin position="1"/>
        <end position="22"/>
    </location>
</feature>
<evidence type="ECO:0000313" key="14">
    <source>
        <dbReference type="EMBL" id="SNR51395.1"/>
    </source>
</evidence>
<evidence type="ECO:0000256" key="7">
    <source>
        <dbReference type="ARBA" id="ARBA00023237"/>
    </source>
</evidence>
<dbReference type="InterPro" id="IPR039426">
    <property type="entry name" value="TonB-dep_rcpt-like"/>
</dbReference>
<evidence type="ECO:0000256" key="11">
    <source>
        <dbReference type="SAM" id="SignalP"/>
    </source>
</evidence>
<dbReference type="FunFam" id="2.170.130.10:FF:000008">
    <property type="entry name" value="SusC/RagA family TonB-linked outer membrane protein"/>
    <property type="match status" value="1"/>
</dbReference>
<dbReference type="NCBIfam" id="TIGR04057">
    <property type="entry name" value="SusC_RagA_signa"/>
    <property type="match status" value="1"/>
</dbReference>
<evidence type="ECO:0000256" key="8">
    <source>
        <dbReference type="PROSITE-ProRule" id="PRU01360"/>
    </source>
</evidence>
<dbReference type="FunFam" id="2.60.40.1120:FF:000003">
    <property type="entry name" value="Outer membrane protein Omp121"/>
    <property type="match status" value="1"/>
</dbReference>
<evidence type="ECO:0000256" key="10">
    <source>
        <dbReference type="SAM" id="MobiDB-lite"/>
    </source>
</evidence>
<feature type="domain" description="TonB-dependent receptor-like beta-barrel" evidence="12">
    <location>
        <begin position="405"/>
        <end position="982"/>
    </location>
</feature>
<name>A0A238WXM0_9FLAO</name>
<sequence>MKKNLRFILMMLFLASSWVSIGQEKVLTGVVTDESNQPLPGVTVVIKGMSQGTTTDFDGNYTINLSSGQEILTFSFMGFTTQEIKVDGKSTINIVLKTDLVGLDEVVVVGYGTMKKSDLTGSVAQVKGEVFENFASNQPLQAIQGRVAGVNITKSSGEPGAGLKVRIRGVSSTNNSDPLYVIDGIPSGTSMEHIAPEDIQSVEILKDASSTAIYGNKGANGVVIVTTKSGKASSKPVFSFNSYYGYGEVPNQVDMLNANQQGSLILEAAANDGISIPTDLETRINYVLANNSVGTNWQDEIFRNASQNNYNLSVRGGFNDANNEDRSLMYAISGSYFTEDGLVKNTDFEKYMLQSKLDFQFSKRIKAGMQINLFHKENGNIPQGLYSGPVPLGLKTSPMDRGIDDEGNYISTGTTLGQNPLWAVHELQYGDNATNSYGLRSWLDINITEGLDFKSTINISKGFTHSKNYAPSYYLNENFYRADSELYEGRGEWFSRTWINVLNYNKTFNDVHKLIATLGQESSFNENDGFSGVGINVPEDSDLRYLNLASSYKEQLGAYQGQSSTQSFFARAFYSFKNKYMITGTVRYDGSSKFSGDNKWGLFPSVGASWKLDEEEFIQNLDVFSVLKFRVGWGQVGNEASAQAGSDVANIGNYGMYYVFNGIPYKGGTATNIPTPDLKWEVIETTNIGLDAGFLNGDLAITADYFIKNTEDMITRVSLPGYYPKDRPNANIGTMSNKGFEFSANYGKTYDKFKFNVGANFTAIKNEVVKLNSDTNAYLDGGYIDKLGYTTRTEKGHEIAYFYGYQTNGIFRTQDEVDAYVSEGGDPIQPDARVGDVVFVDNNNNGLIDADDRTKLGSGTPDFSYGFNFSMEYKGFDLSGDFFGVSGTEIVNGMGIFTLEVKDYTNAFASRMDRFHPVNNPNGTEPRATLSDTNNNTRFSDRYVENGSYLKLRNLQIGYSLPASVYEKSFLTKVRFYMSGQNLLTFTDYKGYDPEIGDLTHDANSDNSSLGIGVDLGNYPQPRYYYFGVNVTF</sequence>
<keyword evidence="5 9" id="KW-0798">TonB box</keyword>
<dbReference type="InterPro" id="IPR037066">
    <property type="entry name" value="Plug_dom_sf"/>
</dbReference>
<protein>
    <submittedName>
        <fullName evidence="14">TonB-linked outer membrane protein, SusC/RagA family</fullName>
    </submittedName>
</protein>
<evidence type="ECO:0000256" key="3">
    <source>
        <dbReference type="ARBA" id="ARBA00022452"/>
    </source>
</evidence>
<evidence type="ECO:0000313" key="15">
    <source>
        <dbReference type="Proteomes" id="UP000198384"/>
    </source>
</evidence>
<feature type="chain" id="PRO_5012104915" evidence="11">
    <location>
        <begin position="23"/>
        <end position="1033"/>
    </location>
</feature>
<dbReference type="Proteomes" id="UP000198384">
    <property type="component" value="Unassembled WGS sequence"/>
</dbReference>